<dbReference type="SUPFAM" id="SSF48452">
    <property type="entry name" value="TPR-like"/>
    <property type="match status" value="1"/>
</dbReference>
<evidence type="ECO:0000256" key="1">
    <source>
        <dbReference type="SAM" id="SignalP"/>
    </source>
</evidence>
<dbReference type="Proteomes" id="UP000443153">
    <property type="component" value="Unassembled WGS sequence"/>
</dbReference>
<dbReference type="EMBL" id="WKJH01000001">
    <property type="protein sequence ID" value="MRX63114.1"/>
    <property type="molecule type" value="Genomic_DNA"/>
</dbReference>
<dbReference type="InterPro" id="IPR002931">
    <property type="entry name" value="Transglutaminase-like"/>
</dbReference>
<reference evidence="3 4" key="1">
    <citation type="submission" date="2019-11" db="EMBL/GenBank/DDBJ databases">
        <title>Maribacter lutea sp. nov., a marine bacterium isolated from intertidal sand.</title>
        <authorList>
            <person name="Liu A."/>
        </authorList>
    </citation>
    <scope>NUCLEOTIDE SEQUENCE [LARGE SCALE GENOMIC DNA]</scope>
    <source>
        <strain evidence="3 4">RZ05</strain>
    </source>
</reference>
<accession>A0A6I2MLT3</accession>
<organism evidence="3 4">
    <name type="scientific">Maribacter luteus</name>
    <dbReference type="NCBI Taxonomy" id="2594478"/>
    <lineage>
        <taxon>Bacteria</taxon>
        <taxon>Pseudomonadati</taxon>
        <taxon>Bacteroidota</taxon>
        <taxon>Flavobacteriia</taxon>
        <taxon>Flavobacteriales</taxon>
        <taxon>Flavobacteriaceae</taxon>
        <taxon>Maribacter</taxon>
    </lineage>
</organism>
<dbReference type="SMART" id="SM00460">
    <property type="entry name" value="TGc"/>
    <property type="match status" value="1"/>
</dbReference>
<dbReference type="Gene3D" id="1.25.40.10">
    <property type="entry name" value="Tetratricopeptide repeat domain"/>
    <property type="match status" value="1"/>
</dbReference>
<dbReference type="SUPFAM" id="SSF54001">
    <property type="entry name" value="Cysteine proteinases"/>
    <property type="match status" value="1"/>
</dbReference>
<keyword evidence="1" id="KW-0732">Signal</keyword>
<dbReference type="InterPro" id="IPR038765">
    <property type="entry name" value="Papain-like_cys_pep_sf"/>
</dbReference>
<dbReference type="AlphaFoldDB" id="A0A6I2MLT3"/>
<feature type="chain" id="PRO_5026108317" evidence="1">
    <location>
        <begin position="22"/>
        <end position="1258"/>
    </location>
</feature>
<dbReference type="Gene3D" id="2.60.40.3140">
    <property type="match status" value="1"/>
</dbReference>
<dbReference type="RefSeq" id="WP_154363558.1">
    <property type="nucleotide sequence ID" value="NZ_WKJH01000001.1"/>
</dbReference>
<gene>
    <name evidence="3" type="ORF">GJ691_02925</name>
</gene>
<comment type="caution">
    <text evidence="3">The sequence shown here is derived from an EMBL/GenBank/DDBJ whole genome shotgun (WGS) entry which is preliminary data.</text>
</comment>
<evidence type="ECO:0000259" key="2">
    <source>
        <dbReference type="SMART" id="SM00460"/>
    </source>
</evidence>
<name>A0A6I2MLT3_9FLAO</name>
<feature type="domain" description="Transglutaminase-like" evidence="2">
    <location>
        <begin position="929"/>
        <end position="997"/>
    </location>
</feature>
<keyword evidence="4" id="KW-1185">Reference proteome</keyword>
<sequence length="1258" mass="146370">MIRFLFFLVLVLSTTTTSLFSQNTKYEKHWEHLFKNERKEAMAAIRKSKDDEITDFLSKEIIKAENGNFTNPDGFISRLMEYPDFEYYLYALWTQNFFFDNYIESGFNNKNSKNIKDIDLGRIKDPTVLEAMKYLKSIVSRHTNDWDEYYRMNSEMASIKKWQFCGTFENLNGSGLDITYDPESKAYSEQDFNANSNGFINWYGNGDFQKEAYQFYTNHTEYGAGVNYAQTFINNPEDQRVVLRLGSSALVKVWVNDVAILENTNDGITDLDAYNVSFTLPKGINRLLIKNADQSGVGYFIARLTDVDGNEIPDITIDSAYKPYTKSTEQSLQPTEIDNSVEAFFKNKVAEKPNDFFYTYCLISTYLRNSKYTEAKKILLPLLKEHGNSSFLRRLLIVSYNLEKDYTSSKELQKNIEKDDDKYYLSYVYRFQESGELFKLPIKEFEKFTDEFKAATDMQILKHSADLMLSIRKEDKSAIKEKLKYITTNFKDQTKLIKLYIALYSDYLNEDENAIKVLETINDLYFDYPAILKLAGFYDKQNKKEEVLRLFRDQYNDVSSSNSYLKDYIAYLHEYKKYEESLPFIEKVLANYPYSFIGMEYMGNALEQLGKKKEALAYYKKSLKHNGASSELRKKIEDLSGTEDYFKELATNDIYDFIAKNRNKGTKNNYGYNYLLDETLVQLYPEGGHRSKNSYVLEITSESGIESMKELDLGLRGNYSITKSEIVKPNKTVVPASKNGSNLVFSNLEVGDIIYVDYESSASSSGRFYKDYVDYFQMDSYHPILKNSLKILVPKEKPFHFKLMNGQVPHQEKKMDDYVCHIWEMDNLKPLEQQEDYMPSMSDVVRYLHISTIDSWDDIATWYSDLVRPQMQINSDVEEAFKKIFPESVDKYFDNEKAERIYYYLMENLSYSYVSFRQSGFVPQRPAKTLKSKLGDCKDFSTLYVTLAQMAGLKSHLVLVLTSDYGKQSMILPSQDFNHCIVKVFIDGEPQYLELTDNNLPYKSIPTSLENATALDIPNKVVKDVRQGVYLLNNINHDPTVIESNMVYQLGGETHKLKIESVLKGSINSNYAAILKEENYEVIKTKITDDFKGRLFEDFKMDTIYDIKYDLKSPVISYTSDLTINETMDEIGSMKVFRIPAVNNAYNSGIISDEKRNFPIEYIFYENADIYKSSYKIILAQDEKFVEVPESAGLNYRKHRYNINYELVEPNELHIAIEAHTSKERIDPSEYEAFKSYVKSVLDLKEQLIGYKRLKQQP</sequence>
<feature type="signal peptide" evidence="1">
    <location>
        <begin position="1"/>
        <end position="21"/>
    </location>
</feature>
<evidence type="ECO:0000313" key="4">
    <source>
        <dbReference type="Proteomes" id="UP000443153"/>
    </source>
</evidence>
<evidence type="ECO:0000313" key="3">
    <source>
        <dbReference type="EMBL" id="MRX63114.1"/>
    </source>
</evidence>
<dbReference type="InterPro" id="IPR011990">
    <property type="entry name" value="TPR-like_helical_dom_sf"/>
</dbReference>
<dbReference type="OrthoDB" id="98874at2"/>
<dbReference type="Pfam" id="PF01841">
    <property type="entry name" value="Transglut_core"/>
    <property type="match status" value="1"/>
</dbReference>
<dbReference type="Pfam" id="PF12969">
    <property type="entry name" value="DUF3857"/>
    <property type="match status" value="1"/>
</dbReference>
<protein>
    <submittedName>
        <fullName evidence="3">DUF3857 domain-containing protein</fullName>
    </submittedName>
</protein>
<dbReference type="InterPro" id="IPR024618">
    <property type="entry name" value="DUF3857"/>
</dbReference>
<proteinExistence type="predicted"/>
<dbReference type="Gene3D" id="3.10.620.30">
    <property type="match status" value="1"/>
</dbReference>